<evidence type="ECO:0000313" key="3">
    <source>
        <dbReference type="Proteomes" id="UP000193218"/>
    </source>
</evidence>
<feature type="region of interest" description="Disordered" evidence="1">
    <location>
        <begin position="1"/>
        <end position="157"/>
    </location>
</feature>
<feature type="compositionally biased region" description="Polar residues" evidence="1">
    <location>
        <begin position="71"/>
        <end position="94"/>
    </location>
</feature>
<reference evidence="2 3" key="1">
    <citation type="submission" date="2017-03" db="EMBL/GenBank/DDBJ databases">
        <title>Widespread Adenine N6-methylation of Active Genes in Fungi.</title>
        <authorList>
            <consortium name="DOE Joint Genome Institute"/>
            <person name="Mondo S.J."/>
            <person name="Dannebaum R.O."/>
            <person name="Kuo R.C."/>
            <person name="Louie K.B."/>
            <person name="Bewick A.J."/>
            <person name="Labutti K."/>
            <person name="Haridas S."/>
            <person name="Kuo A."/>
            <person name="Salamov A."/>
            <person name="Ahrendt S.R."/>
            <person name="Lau R."/>
            <person name="Bowen B.P."/>
            <person name="Lipzen A."/>
            <person name="Sullivan W."/>
            <person name="Andreopoulos W.B."/>
            <person name="Clum A."/>
            <person name="Lindquist E."/>
            <person name="Daum C."/>
            <person name="Northen T.R."/>
            <person name="Ramamoorthy G."/>
            <person name="Schmitz R.J."/>
            <person name="Gryganskyi A."/>
            <person name="Culley D."/>
            <person name="Magnuson J."/>
            <person name="James T.Y."/>
            <person name="O'Malley M.A."/>
            <person name="Stajich J.E."/>
            <person name="Spatafora J.W."/>
            <person name="Visel A."/>
            <person name="Grigoriev I.V."/>
        </authorList>
    </citation>
    <scope>NUCLEOTIDE SEQUENCE [LARGE SCALE GENOMIC DNA]</scope>
    <source>
        <strain evidence="2 3">NRRL Y-17943</strain>
    </source>
</reference>
<dbReference type="Proteomes" id="UP000193218">
    <property type="component" value="Unassembled WGS sequence"/>
</dbReference>
<dbReference type="GeneID" id="33554106"/>
<gene>
    <name evidence="2" type="ORF">BD324DRAFT_256476</name>
</gene>
<evidence type="ECO:0000256" key="1">
    <source>
        <dbReference type="SAM" id="MobiDB-lite"/>
    </source>
</evidence>
<accession>A0A1Y1URM6</accession>
<name>A0A1Y1URM6_9TREE</name>
<dbReference type="AlphaFoldDB" id="A0A1Y1URM6"/>
<proteinExistence type="predicted"/>
<keyword evidence="3" id="KW-1185">Reference proteome</keyword>
<dbReference type="OrthoDB" id="2592649at2759"/>
<dbReference type="InParanoid" id="A0A1Y1URM6"/>
<comment type="caution">
    <text evidence="2">The sequence shown here is derived from an EMBL/GenBank/DDBJ whole genome shotgun (WGS) entry which is preliminary data.</text>
</comment>
<evidence type="ECO:0000313" key="2">
    <source>
        <dbReference type="EMBL" id="ORX40086.1"/>
    </source>
</evidence>
<protein>
    <submittedName>
        <fullName evidence="2">Uncharacterized protein</fullName>
    </submittedName>
</protein>
<feature type="compositionally biased region" description="Basic and acidic residues" evidence="1">
    <location>
        <begin position="131"/>
        <end position="146"/>
    </location>
</feature>
<dbReference type="RefSeq" id="XP_021873871.1">
    <property type="nucleotide sequence ID" value="XM_022012298.1"/>
</dbReference>
<feature type="compositionally biased region" description="Low complexity" evidence="1">
    <location>
        <begin position="110"/>
        <end position="127"/>
    </location>
</feature>
<organism evidence="2 3">
    <name type="scientific">Kockovaella imperatae</name>
    <dbReference type="NCBI Taxonomy" id="4999"/>
    <lineage>
        <taxon>Eukaryota</taxon>
        <taxon>Fungi</taxon>
        <taxon>Dikarya</taxon>
        <taxon>Basidiomycota</taxon>
        <taxon>Agaricomycotina</taxon>
        <taxon>Tremellomycetes</taxon>
        <taxon>Tremellales</taxon>
        <taxon>Cuniculitremaceae</taxon>
        <taxon>Kockovaella</taxon>
    </lineage>
</organism>
<feature type="compositionally biased region" description="Polar residues" evidence="1">
    <location>
        <begin position="24"/>
        <end position="35"/>
    </location>
</feature>
<dbReference type="EMBL" id="NBSH01000002">
    <property type="protein sequence ID" value="ORX40086.1"/>
    <property type="molecule type" value="Genomic_DNA"/>
</dbReference>
<sequence>MASMEDLVATMRGGLHVERGNDLQELQNKLAQTLNPVKAPYRPIPPTSLSPNTSTIPPAPASSWNDAFGSVSPSNSTTTQQNLPLDRNGTSPRSSGVRKDIGFSIPPPKSQSQGQPPSQNQANAQSNVIGSDHRSEEDDGFRDDAFRPLWQSDSSRK</sequence>